<dbReference type="GO" id="GO:0016757">
    <property type="term" value="F:glycosyltransferase activity"/>
    <property type="evidence" value="ECO:0007669"/>
    <property type="project" value="UniProtKB-KW"/>
</dbReference>
<protein>
    <submittedName>
        <fullName evidence="5">Putative glycosyltransferase EpsE</fullName>
        <ecNumber evidence="5">2.4.-.-</ecNumber>
    </submittedName>
</protein>
<evidence type="ECO:0000256" key="3">
    <source>
        <dbReference type="ARBA" id="ARBA00022679"/>
    </source>
</evidence>
<comment type="similarity">
    <text evidence="1">Belongs to the glycosyltransferase 2 family.</text>
</comment>
<evidence type="ECO:0000256" key="2">
    <source>
        <dbReference type="ARBA" id="ARBA00022676"/>
    </source>
</evidence>
<evidence type="ECO:0000313" key="6">
    <source>
        <dbReference type="Proteomes" id="UP000315471"/>
    </source>
</evidence>
<feature type="domain" description="Glycosyltransferase 2-like" evidence="4">
    <location>
        <begin position="1"/>
        <end position="157"/>
    </location>
</feature>
<dbReference type="InterPro" id="IPR029044">
    <property type="entry name" value="Nucleotide-diphossugar_trans"/>
</dbReference>
<keyword evidence="2 5" id="KW-0328">Glycosyltransferase</keyword>
<dbReference type="Gene3D" id="3.90.550.10">
    <property type="entry name" value="Spore Coat Polysaccharide Biosynthesis Protein SpsA, Chain A"/>
    <property type="match status" value="1"/>
</dbReference>
<comment type="caution">
    <text evidence="5">The sequence shown here is derived from an EMBL/GenBank/DDBJ whole genome shotgun (WGS) entry which is preliminary data.</text>
</comment>
<keyword evidence="3 5" id="KW-0808">Transferase</keyword>
<sequence>MAVHNGFPFLAGAVQSVLDQAHRDFEFIIIEDASSDGTGDWLESQASADDRIKLIRHYQNKGLTKSLNRGISVASGEYIARMDGDDVAMPERFSRQLDFLRANPSVVLLGSEVELINELGFSLGNRGHSTDHDLIRRDLLSGNGGALTHPAVMIKASALHQVGGYDECFAVAQDLDLFLKLSELGRVANLSDVLLKWRQHPASINRTRACEWQQVKQIAIRNCIERCGADQIAREMFPVPQSFNFPATLLGQATFCQSRGERRASLKLALRSIQSGESFVKASLFIIKQLANVCVERLFKV</sequence>
<dbReference type="RefSeq" id="WP_197171209.1">
    <property type="nucleotide sequence ID" value="NZ_SJPY01000002.1"/>
</dbReference>
<dbReference type="AlphaFoldDB" id="A0A5C6E5Y6"/>
<dbReference type="SUPFAM" id="SSF53448">
    <property type="entry name" value="Nucleotide-diphospho-sugar transferases"/>
    <property type="match status" value="1"/>
</dbReference>
<dbReference type="PANTHER" id="PTHR43685">
    <property type="entry name" value="GLYCOSYLTRANSFERASE"/>
    <property type="match status" value="1"/>
</dbReference>
<name>A0A5C6E5Y6_9BACT</name>
<proteinExistence type="inferred from homology"/>
<dbReference type="Proteomes" id="UP000315471">
    <property type="component" value="Unassembled WGS sequence"/>
</dbReference>
<dbReference type="EMBL" id="SJPY01000002">
    <property type="protein sequence ID" value="TWU44332.1"/>
    <property type="molecule type" value="Genomic_DNA"/>
</dbReference>
<gene>
    <name evidence="5" type="primary">epsE_2</name>
    <name evidence="5" type="ORF">Q31b_18680</name>
</gene>
<evidence type="ECO:0000256" key="1">
    <source>
        <dbReference type="ARBA" id="ARBA00006739"/>
    </source>
</evidence>
<reference evidence="5 6" key="1">
    <citation type="submission" date="2019-02" db="EMBL/GenBank/DDBJ databases">
        <title>Deep-cultivation of Planctomycetes and their phenomic and genomic characterization uncovers novel biology.</title>
        <authorList>
            <person name="Wiegand S."/>
            <person name="Jogler M."/>
            <person name="Boedeker C."/>
            <person name="Pinto D."/>
            <person name="Vollmers J."/>
            <person name="Rivas-Marin E."/>
            <person name="Kohn T."/>
            <person name="Peeters S.H."/>
            <person name="Heuer A."/>
            <person name="Rast P."/>
            <person name="Oberbeckmann S."/>
            <person name="Bunk B."/>
            <person name="Jeske O."/>
            <person name="Meyerdierks A."/>
            <person name="Storesund J.E."/>
            <person name="Kallscheuer N."/>
            <person name="Luecker S."/>
            <person name="Lage O.M."/>
            <person name="Pohl T."/>
            <person name="Merkel B.J."/>
            <person name="Hornburger P."/>
            <person name="Mueller R.-W."/>
            <person name="Bruemmer F."/>
            <person name="Labrenz M."/>
            <person name="Spormann A.M."/>
            <person name="Op Den Camp H."/>
            <person name="Overmann J."/>
            <person name="Amann R."/>
            <person name="Jetten M.S.M."/>
            <person name="Mascher T."/>
            <person name="Medema M.H."/>
            <person name="Devos D.P."/>
            <person name="Kaster A.-K."/>
            <person name="Ovreas L."/>
            <person name="Rohde M."/>
            <person name="Galperin M.Y."/>
            <person name="Jogler C."/>
        </authorList>
    </citation>
    <scope>NUCLEOTIDE SEQUENCE [LARGE SCALE GENOMIC DNA]</scope>
    <source>
        <strain evidence="5 6">Q31b</strain>
    </source>
</reference>
<organism evidence="5 6">
    <name type="scientific">Novipirellula aureliae</name>
    <dbReference type="NCBI Taxonomy" id="2527966"/>
    <lineage>
        <taxon>Bacteria</taxon>
        <taxon>Pseudomonadati</taxon>
        <taxon>Planctomycetota</taxon>
        <taxon>Planctomycetia</taxon>
        <taxon>Pirellulales</taxon>
        <taxon>Pirellulaceae</taxon>
        <taxon>Novipirellula</taxon>
    </lineage>
</organism>
<dbReference type="InterPro" id="IPR001173">
    <property type="entry name" value="Glyco_trans_2-like"/>
</dbReference>
<accession>A0A5C6E5Y6</accession>
<dbReference type="PANTHER" id="PTHR43685:SF5">
    <property type="entry name" value="GLYCOSYLTRANSFERASE EPSE-RELATED"/>
    <property type="match status" value="1"/>
</dbReference>
<dbReference type="Pfam" id="PF00535">
    <property type="entry name" value="Glycos_transf_2"/>
    <property type="match status" value="1"/>
</dbReference>
<dbReference type="EC" id="2.4.-.-" evidence="5"/>
<evidence type="ECO:0000259" key="4">
    <source>
        <dbReference type="Pfam" id="PF00535"/>
    </source>
</evidence>
<keyword evidence="6" id="KW-1185">Reference proteome</keyword>
<evidence type="ECO:0000313" key="5">
    <source>
        <dbReference type="EMBL" id="TWU44332.1"/>
    </source>
</evidence>
<dbReference type="InterPro" id="IPR050834">
    <property type="entry name" value="Glycosyltransf_2"/>
</dbReference>